<protein>
    <submittedName>
        <fullName evidence="5">Daunorubicin/doxorubicin resistance ATP-binding protein DrrA</fullName>
        <ecNumber evidence="5">3.6.3.-</ecNumber>
    </submittedName>
</protein>
<keyword evidence="2" id="KW-0547">Nucleotide-binding</keyword>
<sequence length="293" mass="31939">MTTTPLIQAHDLRARYARTRIFHGLNLSIPSGGIHGLIGPNGAGKTTLLRVFSGQLPHDGTLNIWGHDPFDNPEAMLRIALAGIDAPLPADWHAMRLFRVAAARYPTWDHGRAMALLRAFSLPSYQKYQSLSRGQKSALGVIFALAAGCDLTLLDEPYLGLDVEKRDIFYRELRAERDRRPEATFLLSTHELHESEKLLDTVTIMNGTGVHLSGPLGDILEGYSSFLGPSAAIRRLIDAHPSALLHSEELAGSARVVLAVSLAQAEAHGIPGGVRGQQLTLEELARAVEEAQR</sequence>
<keyword evidence="5" id="KW-0378">Hydrolase</keyword>
<evidence type="ECO:0000256" key="1">
    <source>
        <dbReference type="ARBA" id="ARBA00022448"/>
    </source>
</evidence>
<dbReference type="RefSeq" id="WP_055122619.1">
    <property type="nucleotide sequence ID" value="NZ_LKST01000002.1"/>
</dbReference>
<feature type="domain" description="ABC transporter" evidence="4">
    <location>
        <begin position="7"/>
        <end position="232"/>
    </location>
</feature>
<dbReference type="PROSITE" id="PS50893">
    <property type="entry name" value="ABC_TRANSPORTER_2"/>
    <property type="match status" value="1"/>
</dbReference>
<keyword evidence="3 5" id="KW-0067">ATP-binding</keyword>
<evidence type="ECO:0000259" key="4">
    <source>
        <dbReference type="PROSITE" id="PS50893"/>
    </source>
</evidence>
<gene>
    <name evidence="5" type="primary">drrA_4</name>
    <name evidence="5" type="ORF">Cocul_01549</name>
</gene>
<proteinExistence type="predicted"/>
<dbReference type="STRING" id="1544416.Cocul_01549"/>
<dbReference type="SMART" id="SM00382">
    <property type="entry name" value="AAA"/>
    <property type="match status" value="1"/>
</dbReference>
<dbReference type="EMBL" id="LKST01000002">
    <property type="protein sequence ID" value="KQB84738.1"/>
    <property type="molecule type" value="Genomic_DNA"/>
</dbReference>
<name>A0A0N8VZS8_9CORY</name>
<dbReference type="Proteomes" id="UP000050517">
    <property type="component" value="Unassembled WGS sequence"/>
</dbReference>
<dbReference type="PANTHER" id="PTHR42939">
    <property type="entry name" value="ABC TRANSPORTER ATP-BINDING PROTEIN ALBC-RELATED"/>
    <property type="match status" value="1"/>
</dbReference>
<organism evidence="5 6">
    <name type="scientific">Corynebacterium oculi</name>
    <dbReference type="NCBI Taxonomy" id="1544416"/>
    <lineage>
        <taxon>Bacteria</taxon>
        <taxon>Bacillati</taxon>
        <taxon>Actinomycetota</taxon>
        <taxon>Actinomycetes</taxon>
        <taxon>Mycobacteriales</taxon>
        <taxon>Corynebacteriaceae</taxon>
        <taxon>Corynebacterium</taxon>
    </lineage>
</organism>
<evidence type="ECO:0000313" key="6">
    <source>
        <dbReference type="Proteomes" id="UP000050517"/>
    </source>
</evidence>
<evidence type="ECO:0000256" key="3">
    <source>
        <dbReference type="ARBA" id="ARBA00022840"/>
    </source>
</evidence>
<reference evidence="5 6" key="1">
    <citation type="submission" date="2015-10" db="EMBL/GenBank/DDBJ databases">
        <title>Corynebacteirum lowii and Corynebacterium oculi species nova, derived from human clinical disease and and emended description of Corynebacterium mastiditis.</title>
        <authorList>
            <person name="Bernard K."/>
            <person name="Pacheco A.L."/>
            <person name="Mcdougall C."/>
            <person name="Burtx T."/>
            <person name="Weibe D."/>
            <person name="Tyler S."/>
            <person name="Olson A.B."/>
            <person name="Cnockaert M."/>
            <person name="Eguchi H."/>
            <person name="Kuwahara T."/>
            <person name="Nakayama-Imaohji H."/>
            <person name="Boudewijins M."/>
            <person name="Van Hoecke F."/>
            <person name="Bernier A.-M."/>
            <person name="Vandamme P."/>
        </authorList>
    </citation>
    <scope>NUCLEOTIDE SEQUENCE [LARGE SCALE GENOMIC DNA]</scope>
    <source>
        <strain evidence="5 6">NML 130210</strain>
    </source>
</reference>
<dbReference type="PANTHER" id="PTHR42939:SF1">
    <property type="entry name" value="ABC TRANSPORTER ATP-BINDING PROTEIN ALBC-RELATED"/>
    <property type="match status" value="1"/>
</dbReference>
<accession>A0A0N8VZS8</accession>
<keyword evidence="1" id="KW-0813">Transport</keyword>
<dbReference type="GO" id="GO:0005524">
    <property type="term" value="F:ATP binding"/>
    <property type="evidence" value="ECO:0007669"/>
    <property type="project" value="UniProtKB-KW"/>
</dbReference>
<dbReference type="EC" id="3.6.3.-" evidence="5"/>
<dbReference type="InterPro" id="IPR027417">
    <property type="entry name" value="P-loop_NTPase"/>
</dbReference>
<dbReference type="AlphaFoldDB" id="A0A0N8VZS8"/>
<dbReference type="InterPro" id="IPR051782">
    <property type="entry name" value="ABC_Transporter_VariousFunc"/>
</dbReference>
<dbReference type="Gene3D" id="3.40.50.300">
    <property type="entry name" value="P-loop containing nucleotide triphosphate hydrolases"/>
    <property type="match status" value="1"/>
</dbReference>
<dbReference type="InterPro" id="IPR003439">
    <property type="entry name" value="ABC_transporter-like_ATP-bd"/>
</dbReference>
<comment type="caution">
    <text evidence="5">The sequence shown here is derived from an EMBL/GenBank/DDBJ whole genome shotgun (WGS) entry which is preliminary data.</text>
</comment>
<keyword evidence="6" id="KW-1185">Reference proteome</keyword>
<dbReference type="Pfam" id="PF00005">
    <property type="entry name" value="ABC_tran"/>
    <property type="match status" value="1"/>
</dbReference>
<dbReference type="InterPro" id="IPR003593">
    <property type="entry name" value="AAA+_ATPase"/>
</dbReference>
<dbReference type="SUPFAM" id="SSF52540">
    <property type="entry name" value="P-loop containing nucleoside triphosphate hydrolases"/>
    <property type="match status" value="1"/>
</dbReference>
<dbReference type="PATRIC" id="fig|1544416.3.peg.1555"/>
<dbReference type="GO" id="GO:0016887">
    <property type="term" value="F:ATP hydrolysis activity"/>
    <property type="evidence" value="ECO:0007669"/>
    <property type="project" value="InterPro"/>
</dbReference>
<evidence type="ECO:0000313" key="5">
    <source>
        <dbReference type="EMBL" id="KQB84738.1"/>
    </source>
</evidence>
<dbReference type="OrthoDB" id="9804819at2"/>
<evidence type="ECO:0000256" key="2">
    <source>
        <dbReference type="ARBA" id="ARBA00022741"/>
    </source>
</evidence>